<feature type="chain" id="PRO_5043634278" description="Type VI secretion protein" evidence="1">
    <location>
        <begin position="20"/>
        <end position="131"/>
    </location>
</feature>
<name>A0AAW9U1E7_RHIML</name>
<dbReference type="Proteomes" id="UP000429484">
    <property type="component" value="Unassembled WGS sequence"/>
</dbReference>
<proteinExistence type="predicted"/>
<feature type="signal peptide" evidence="1">
    <location>
        <begin position="1"/>
        <end position="19"/>
    </location>
</feature>
<dbReference type="EMBL" id="WISR01000260">
    <property type="protein sequence ID" value="MQW37407.1"/>
    <property type="molecule type" value="Genomic_DNA"/>
</dbReference>
<keyword evidence="1" id="KW-0732">Signal</keyword>
<evidence type="ECO:0000313" key="2">
    <source>
        <dbReference type="EMBL" id="MQW37407.1"/>
    </source>
</evidence>
<evidence type="ECO:0008006" key="4">
    <source>
        <dbReference type="Google" id="ProtNLM"/>
    </source>
</evidence>
<dbReference type="AlphaFoldDB" id="A0AAW9U1E7"/>
<evidence type="ECO:0000256" key="1">
    <source>
        <dbReference type="SAM" id="SignalP"/>
    </source>
</evidence>
<organism evidence="2 3">
    <name type="scientific">Rhizobium meliloti</name>
    <name type="common">Ensifer meliloti</name>
    <name type="synonym">Sinorhizobium meliloti</name>
    <dbReference type="NCBI Taxonomy" id="382"/>
    <lineage>
        <taxon>Bacteria</taxon>
        <taxon>Pseudomonadati</taxon>
        <taxon>Pseudomonadota</taxon>
        <taxon>Alphaproteobacteria</taxon>
        <taxon>Hyphomicrobiales</taxon>
        <taxon>Rhizobiaceae</taxon>
        <taxon>Sinorhizobium/Ensifer group</taxon>
        <taxon>Sinorhizobium</taxon>
    </lineage>
</organism>
<accession>A0AAW9U1E7</accession>
<reference evidence="2 3" key="1">
    <citation type="journal article" date="2013" name="Genome Biol.">
        <title>Comparative genomics of the core and accessory genomes of 48 Sinorhizobium strains comprising five genospecies.</title>
        <authorList>
            <person name="Sugawara M."/>
            <person name="Epstein B."/>
            <person name="Badgley B.D."/>
            <person name="Unno T."/>
            <person name="Xu L."/>
            <person name="Reese J."/>
            <person name="Gyaneshwar P."/>
            <person name="Denny R."/>
            <person name="Mudge J."/>
            <person name="Bharti A.K."/>
            <person name="Farmer A.D."/>
            <person name="May G.D."/>
            <person name="Woodward J.E."/>
            <person name="Medigue C."/>
            <person name="Vallenet D."/>
            <person name="Lajus A."/>
            <person name="Rouy Z."/>
            <person name="Martinez-Vaz B."/>
            <person name="Tiffin P."/>
            <person name="Young N.D."/>
            <person name="Sadowsky M.J."/>
        </authorList>
    </citation>
    <scope>NUCLEOTIDE SEQUENCE [LARGE SCALE GENOMIC DNA]</scope>
    <source>
        <strain evidence="2 3">N6B1</strain>
    </source>
</reference>
<evidence type="ECO:0000313" key="3">
    <source>
        <dbReference type="Proteomes" id="UP000429484"/>
    </source>
</evidence>
<comment type="caution">
    <text evidence="2">The sequence shown here is derived from an EMBL/GenBank/DDBJ whole genome shotgun (WGS) entry which is preliminary data.</text>
</comment>
<sequence length="131" mass="14232">MRKILVALGLVLCAAPANADANTRAAAQKAAKQMMEDAFIYLGAAYLCQDALGTSHYYAARSAVEQTAILGGKSQTDAVIIADDFDKRIRRDRQKKAPAENDQKCLDSILATQTALRVSQARFKQARDADK</sequence>
<gene>
    <name evidence="2" type="ORF">GHK53_32825</name>
</gene>
<dbReference type="RefSeq" id="WP_017272449.1">
    <property type="nucleotide sequence ID" value="NZ_JADZOF010000001.1"/>
</dbReference>
<protein>
    <recommendedName>
        <fullName evidence="4">Type VI secretion protein</fullName>
    </recommendedName>
</protein>